<dbReference type="AlphaFoldDB" id="D1CI68"/>
<dbReference type="KEGG" id="ttr:Tter_2550"/>
<dbReference type="RefSeq" id="WP_012876470.1">
    <property type="nucleotide sequence ID" value="NC_013526.1"/>
</dbReference>
<protein>
    <submittedName>
        <fullName evidence="1">Uncharacterized protein</fullName>
    </submittedName>
</protein>
<accession>D1CI68</accession>
<sequence length="98" mass="11321">MRYSIELGRDRQVIVLRVQGEDWVPQGGQVELSELEVARYVDVEKLARSWRWVEFEPRRLAYGYHQLLSVLLDARSPYRADVAGPYYNLGCESASNAC</sequence>
<keyword evidence="2" id="KW-1185">Reference proteome</keyword>
<dbReference type="STRING" id="525904.Tter_2550"/>
<gene>
    <name evidence="1" type="ordered locus">Tter_2550</name>
</gene>
<name>D1CI68_THET1</name>
<reference evidence="2" key="1">
    <citation type="journal article" date="2010" name="Stand. Genomic Sci.">
        <title>Complete genome sequence of 'Thermobaculum terrenum' type strain (YNP1).</title>
        <authorList>
            <person name="Kiss H."/>
            <person name="Cleland D."/>
            <person name="Lapidus A."/>
            <person name="Lucas S."/>
            <person name="Glavina Del Rio T."/>
            <person name="Nolan M."/>
            <person name="Tice H."/>
            <person name="Han C."/>
            <person name="Goodwin L."/>
            <person name="Pitluck S."/>
            <person name="Liolios K."/>
            <person name="Ivanova N."/>
            <person name="Mavromatis K."/>
            <person name="Ovchinnikova G."/>
            <person name="Pati A."/>
            <person name="Chen A."/>
            <person name="Palaniappan K."/>
            <person name="Land M."/>
            <person name="Hauser L."/>
            <person name="Chang Y."/>
            <person name="Jeffries C."/>
            <person name="Lu M."/>
            <person name="Brettin T."/>
            <person name="Detter J."/>
            <person name="Goker M."/>
            <person name="Tindall B."/>
            <person name="Beck B."/>
            <person name="McDermott T."/>
            <person name="Woyke T."/>
            <person name="Bristow J."/>
            <person name="Eisen J."/>
            <person name="Markowitz V."/>
            <person name="Hugenholtz P."/>
            <person name="Kyrpides N."/>
            <person name="Klenk H."/>
            <person name="Cheng J."/>
        </authorList>
    </citation>
    <scope>NUCLEOTIDE SEQUENCE [LARGE SCALE GENOMIC DNA]</scope>
    <source>
        <strain evidence="2">ATCC BAA-798 / YNP1</strain>
    </source>
</reference>
<dbReference type="HOGENOM" id="CLU_2332738_0_0_0"/>
<evidence type="ECO:0000313" key="1">
    <source>
        <dbReference type="EMBL" id="ACZ43439.1"/>
    </source>
</evidence>
<proteinExistence type="predicted"/>
<organism evidence="1 2">
    <name type="scientific">Thermobaculum terrenum (strain ATCC BAA-798 / CCMEE 7001 / YNP1)</name>
    <dbReference type="NCBI Taxonomy" id="525904"/>
    <lineage>
        <taxon>Bacteria</taxon>
        <taxon>Bacillati</taxon>
        <taxon>Chloroflexota</taxon>
        <taxon>Chloroflexia</taxon>
        <taxon>Candidatus Thermobaculales</taxon>
        <taxon>Candidatus Thermobaculaceae</taxon>
        <taxon>Thermobaculum</taxon>
    </lineage>
</organism>
<dbReference type="Proteomes" id="UP000000323">
    <property type="component" value="Chromosome 2"/>
</dbReference>
<dbReference type="EMBL" id="CP001826">
    <property type="protein sequence ID" value="ACZ43439.1"/>
    <property type="molecule type" value="Genomic_DNA"/>
</dbReference>
<evidence type="ECO:0000313" key="2">
    <source>
        <dbReference type="Proteomes" id="UP000000323"/>
    </source>
</evidence>